<keyword evidence="2 3" id="KW-0067">ATP-binding</keyword>
<gene>
    <name evidence="5" type="ORF">VTJ49DRAFT_3320</name>
</gene>
<sequence>MGDSGTRLAVDPNDRVTIGISFGNSNSSIAHLVDDKAEVIANEDGDRQIPTILSYVDGDEYYGQQAKNFLVRNPTNTIAYFRDFLGKEFKSIDPTHNHASAHPQESGETVAFTVKDKAAAEGEEEEEEPAPSTLTVSEVATRYLRRLVGAASEYLGKKVTSAVITVPTNFGEKQRAALIAAAAAADLEVLQLISEPVAAVLAYDARPEAQISDKMQVVADLGGTRSDVAIVASRGGMYTVLATAHDYEFTGVALDKVLMDHFAKEFLKKNPKAKDPRETPRSLAKLRLEAEATKRALSRGTNAAFSVESLSDGIDFATTINRLRYETLARTVFEGINRLVESVVKKAGLDVLDIDEVVLVGGTAHTPRIAANLGFLFPQTTRILAPATDTSAINPSELQARGAALQASLICDYDPEDIEQSTHAAVTTVPHVANAIGIVSPGPSGEEVFVPIIPTDTAVPARRTVQLSVPAGGDVLVKVVEGNTHIKVTKPEPAAKENGESKAAKVEDADEDADEDDSDFSDEEEEEEEEKREKVWKIGSTLAEAAVRGVKKDGKVEVSITVYADLTVVVTARELGGKSAVRGTLPSA</sequence>
<dbReference type="SUPFAM" id="SSF53067">
    <property type="entry name" value="Actin-like ATPase domain"/>
    <property type="match status" value="2"/>
</dbReference>
<dbReference type="PRINTS" id="PR00301">
    <property type="entry name" value="HEATSHOCK70"/>
</dbReference>
<feature type="compositionally biased region" description="Acidic residues" evidence="4">
    <location>
        <begin position="508"/>
        <end position="530"/>
    </location>
</feature>
<evidence type="ECO:0000256" key="1">
    <source>
        <dbReference type="ARBA" id="ARBA00022741"/>
    </source>
</evidence>
<accession>A0ABR3V7Z7</accession>
<feature type="region of interest" description="Disordered" evidence="4">
    <location>
        <begin position="488"/>
        <end position="534"/>
    </location>
</feature>
<organism evidence="5 6">
    <name type="scientific">Humicola insolens</name>
    <name type="common">Soft-rot fungus</name>
    <dbReference type="NCBI Taxonomy" id="85995"/>
    <lineage>
        <taxon>Eukaryota</taxon>
        <taxon>Fungi</taxon>
        <taxon>Dikarya</taxon>
        <taxon>Ascomycota</taxon>
        <taxon>Pezizomycotina</taxon>
        <taxon>Sordariomycetes</taxon>
        <taxon>Sordariomycetidae</taxon>
        <taxon>Sordariales</taxon>
        <taxon>Chaetomiaceae</taxon>
        <taxon>Mycothermus</taxon>
    </lineage>
</organism>
<evidence type="ECO:0000256" key="3">
    <source>
        <dbReference type="RuleBase" id="RU003322"/>
    </source>
</evidence>
<keyword evidence="1 3" id="KW-0547">Nucleotide-binding</keyword>
<dbReference type="CDD" id="cd10232">
    <property type="entry name" value="ASKHA_NBD_HSP70_ScSsz1p-like"/>
    <property type="match status" value="1"/>
</dbReference>
<comment type="caution">
    <text evidence="5">The sequence shown here is derived from an EMBL/GenBank/DDBJ whole genome shotgun (WGS) entry which is preliminary data.</text>
</comment>
<evidence type="ECO:0000313" key="6">
    <source>
        <dbReference type="Proteomes" id="UP001583172"/>
    </source>
</evidence>
<dbReference type="InterPro" id="IPR013126">
    <property type="entry name" value="Hsp_70_fam"/>
</dbReference>
<evidence type="ECO:0000256" key="4">
    <source>
        <dbReference type="SAM" id="MobiDB-lite"/>
    </source>
</evidence>
<evidence type="ECO:0008006" key="7">
    <source>
        <dbReference type="Google" id="ProtNLM"/>
    </source>
</evidence>
<reference evidence="5 6" key="1">
    <citation type="journal article" date="2024" name="Commun. Biol.">
        <title>Comparative genomic analysis of thermophilic fungi reveals convergent evolutionary adaptations and gene losses.</title>
        <authorList>
            <person name="Steindorff A.S."/>
            <person name="Aguilar-Pontes M.V."/>
            <person name="Robinson A.J."/>
            <person name="Andreopoulos B."/>
            <person name="LaButti K."/>
            <person name="Kuo A."/>
            <person name="Mondo S."/>
            <person name="Riley R."/>
            <person name="Otillar R."/>
            <person name="Haridas S."/>
            <person name="Lipzen A."/>
            <person name="Grimwood J."/>
            <person name="Schmutz J."/>
            <person name="Clum A."/>
            <person name="Reid I.D."/>
            <person name="Moisan M.C."/>
            <person name="Butler G."/>
            <person name="Nguyen T.T.M."/>
            <person name="Dewar K."/>
            <person name="Conant G."/>
            <person name="Drula E."/>
            <person name="Henrissat B."/>
            <person name="Hansel C."/>
            <person name="Singer S."/>
            <person name="Hutchinson M.I."/>
            <person name="de Vries R.P."/>
            <person name="Natvig D.O."/>
            <person name="Powell A.J."/>
            <person name="Tsang A."/>
            <person name="Grigoriev I.V."/>
        </authorList>
    </citation>
    <scope>NUCLEOTIDE SEQUENCE [LARGE SCALE GENOMIC DNA]</scope>
    <source>
        <strain evidence="5 6">CBS 620.91</strain>
    </source>
</reference>
<evidence type="ECO:0000313" key="5">
    <source>
        <dbReference type="EMBL" id="KAL1837847.1"/>
    </source>
</evidence>
<comment type="similarity">
    <text evidence="3">Belongs to the heat shock protein 70 family.</text>
</comment>
<dbReference type="PANTHER" id="PTHR19375">
    <property type="entry name" value="HEAT SHOCK PROTEIN 70KDA"/>
    <property type="match status" value="1"/>
</dbReference>
<dbReference type="Pfam" id="PF00012">
    <property type="entry name" value="HSP70"/>
    <property type="match status" value="1"/>
</dbReference>
<dbReference type="Proteomes" id="UP001583172">
    <property type="component" value="Unassembled WGS sequence"/>
</dbReference>
<dbReference type="Gene3D" id="3.30.420.40">
    <property type="match status" value="2"/>
</dbReference>
<dbReference type="EMBL" id="JAZGSY010000258">
    <property type="protein sequence ID" value="KAL1837847.1"/>
    <property type="molecule type" value="Genomic_DNA"/>
</dbReference>
<evidence type="ECO:0000256" key="2">
    <source>
        <dbReference type="ARBA" id="ARBA00022840"/>
    </source>
</evidence>
<dbReference type="Gene3D" id="3.30.30.30">
    <property type="match status" value="1"/>
</dbReference>
<feature type="compositionally biased region" description="Basic and acidic residues" evidence="4">
    <location>
        <begin position="489"/>
        <end position="507"/>
    </location>
</feature>
<dbReference type="InterPro" id="IPR043129">
    <property type="entry name" value="ATPase_NBD"/>
</dbReference>
<proteinExistence type="inferred from homology"/>
<name>A0ABR3V7Z7_HUMIN</name>
<keyword evidence="6" id="KW-1185">Reference proteome</keyword>
<dbReference type="Gene3D" id="3.90.640.10">
    <property type="entry name" value="Actin, Chain A, domain 4"/>
    <property type="match status" value="1"/>
</dbReference>
<protein>
    <recommendedName>
        <fullName evidence="7">Ribosome-associated complex subunit SSZ1</fullName>
    </recommendedName>
</protein>